<dbReference type="Pfam" id="PF26059">
    <property type="entry name" value="DUF8020"/>
    <property type="match status" value="1"/>
</dbReference>
<dbReference type="AlphaFoldDB" id="A0A370HXP1"/>
<evidence type="ECO:0000313" key="4">
    <source>
        <dbReference type="Proteomes" id="UP000254869"/>
    </source>
</evidence>
<dbReference type="EMBL" id="QQBC01000011">
    <property type="protein sequence ID" value="RDI63239.1"/>
    <property type="molecule type" value="Genomic_DNA"/>
</dbReference>
<accession>A0A370HXP1</accession>
<gene>
    <name evidence="3" type="ORF">DFR76_111258</name>
</gene>
<sequence length="256" mass="25966">MGALVVGAMTVGLGTAHAEPAAPAAKGINYSVQLVDAQQPGTPKSVVTRLQGGTFQLSKTEVAAKPGEEATQVDTVDIKDAEGATVVTLPLTYTFAGQQVQVKPEIKGEGKELELVPDKTVAPIANQTQVEPQQITRDGNRVVLKDVASPIENQRAMNDFASKFGIATAVGGFVGTAIGAVVGCIFGLPLFGVGCLAGLPLGAGIGGILGTVAVGGPALIATAVDLVNTMTAAPGSTQWSDENLAKQQQAQNAPQN</sequence>
<organism evidence="3 4">
    <name type="scientific">Nocardia pseudobrasiliensis</name>
    <dbReference type="NCBI Taxonomy" id="45979"/>
    <lineage>
        <taxon>Bacteria</taxon>
        <taxon>Bacillati</taxon>
        <taxon>Actinomycetota</taxon>
        <taxon>Actinomycetes</taxon>
        <taxon>Mycobacteriales</taxon>
        <taxon>Nocardiaceae</taxon>
        <taxon>Nocardia</taxon>
    </lineage>
</organism>
<comment type="caution">
    <text evidence="3">The sequence shown here is derived from an EMBL/GenBank/DDBJ whole genome shotgun (WGS) entry which is preliminary data.</text>
</comment>
<keyword evidence="4" id="KW-1185">Reference proteome</keyword>
<reference evidence="3 4" key="1">
    <citation type="submission" date="2018-07" db="EMBL/GenBank/DDBJ databases">
        <title>Genomic Encyclopedia of Type Strains, Phase IV (KMG-IV): sequencing the most valuable type-strain genomes for metagenomic binning, comparative biology and taxonomic classification.</title>
        <authorList>
            <person name="Goeker M."/>
        </authorList>
    </citation>
    <scope>NUCLEOTIDE SEQUENCE [LARGE SCALE GENOMIC DNA]</scope>
    <source>
        <strain evidence="3 4">DSM 44290</strain>
    </source>
</reference>
<dbReference type="InterPro" id="IPR058333">
    <property type="entry name" value="DUF8020"/>
</dbReference>
<evidence type="ECO:0000256" key="1">
    <source>
        <dbReference type="SAM" id="MobiDB-lite"/>
    </source>
</evidence>
<feature type="region of interest" description="Disordered" evidence="1">
    <location>
        <begin position="237"/>
        <end position="256"/>
    </location>
</feature>
<evidence type="ECO:0000313" key="3">
    <source>
        <dbReference type="EMBL" id="RDI63239.1"/>
    </source>
</evidence>
<feature type="domain" description="DUF8020" evidence="2">
    <location>
        <begin position="28"/>
        <end position="119"/>
    </location>
</feature>
<name>A0A370HXP1_9NOCA</name>
<dbReference type="RefSeq" id="WP_245998461.1">
    <property type="nucleotide sequence ID" value="NZ_QQBC01000011.1"/>
</dbReference>
<feature type="compositionally biased region" description="Low complexity" evidence="1">
    <location>
        <begin position="245"/>
        <end position="256"/>
    </location>
</feature>
<protein>
    <recommendedName>
        <fullName evidence="2">DUF8020 domain-containing protein</fullName>
    </recommendedName>
</protein>
<evidence type="ECO:0000259" key="2">
    <source>
        <dbReference type="Pfam" id="PF26059"/>
    </source>
</evidence>
<dbReference type="Proteomes" id="UP000254869">
    <property type="component" value="Unassembled WGS sequence"/>
</dbReference>
<proteinExistence type="predicted"/>